<evidence type="ECO:0000313" key="9">
    <source>
        <dbReference type="Proteomes" id="UP000192911"/>
    </source>
</evidence>
<dbReference type="EMBL" id="FXAH01000002">
    <property type="protein sequence ID" value="SMF03223.1"/>
    <property type="molecule type" value="Genomic_DNA"/>
</dbReference>
<dbReference type="GO" id="GO:0005524">
    <property type="term" value="F:ATP binding"/>
    <property type="evidence" value="ECO:0007669"/>
    <property type="project" value="UniProtKB-KW"/>
</dbReference>
<evidence type="ECO:0000256" key="7">
    <source>
        <dbReference type="RuleBase" id="RU000419"/>
    </source>
</evidence>
<sequence>MPGKTLIFHQDARQLLVKGVNALAEAVKVTLGPGGRNVIVERPDERPLVANSGVIVANSVDLIDPFEEMGARLLREVATKTSEVAGDGTTTATTLAQAIIVEGMKCVAAGHDPMELKRAIEQAGRCVIDELRRISRPCTTVAEMRQIATISASGDASIGELVAQAVERVGTDGAISIEDGSKLDDTIELVEGSRVERGYLSPLFVESESRQVILDEPRILLADMAISSLANLLPILEAVSASTKPLLIVANEVEGEALATLVVNHLRGTLKSCAIRSPGFGDARTAQLGDLAALTGATVISPKAGRTIEHATLDDLGSARRVEITSDATMIIAGNGEKASIEQRIANLRAQLAAAGSDYDRDLLKRRLAKLAGGVAVIEVGAATEAALKERRNRFDDALHATRAAVEEGIVAGGGVALLRARRALAPLELGTEVERLGARIVHDALAWPLRQIAQNAGADGQSVVHAVAAAEGAYGYDAKRATYGDMIEFGIVDPVKVTRSALQNAVSVASLMLTTDCMVANAPLPGAPGHAPSAGATSYDGLAARF</sequence>
<dbReference type="PRINTS" id="PR00298">
    <property type="entry name" value="CHAPERONIN60"/>
</dbReference>
<dbReference type="SUPFAM" id="SSF48592">
    <property type="entry name" value="GroEL equatorial domain-like"/>
    <property type="match status" value="1"/>
</dbReference>
<dbReference type="GO" id="GO:0140662">
    <property type="term" value="F:ATP-dependent protein folding chaperone"/>
    <property type="evidence" value="ECO:0007669"/>
    <property type="project" value="InterPro"/>
</dbReference>
<keyword evidence="5" id="KW-0413">Isomerase</keyword>
<dbReference type="GO" id="GO:0042026">
    <property type="term" value="P:protein refolding"/>
    <property type="evidence" value="ECO:0007669"/>
    <property type="project" value="InterPro"/>
</dbReference>
<dbReference type="AlphaFoldDB" id="A0A1X7CUH8"/>
<name>A0A1X7CUH8_TRICW</name>
<gene>
    <name evidence="8" type="ORF">SAMN06295900_10214</name>
</gene>
<dbReference type="NCBIfam" id="NF009487">
    <property type="entry name" value="PRK12849.1"/>
    <property type="match status" value="1"/>
</dbReference>
<dbReference type="InterPro" id="IPR027413">
    <property type="entry name" value="GROEL-like_equatorial_sf"/>
</dbReference>
<dbReference type="NCBIfam" id="TIGR02348">
    <property type="entry name" value="GroEL"/>
    <property type="match status" value="1"/>
</dbReference>
<dbReference type="Gene3D" id="1.10.560.10">
    <property type="entry name" value="GroEL-like equatorial domain"/>
    <property type="match status" value="1"/>
</dbReference>
<dbReference type="NCBIfam" id="NF000592">
    <property type="entry name" value="PRK00013.1"/>
    <property type="match status" value="1"/>
</dbReference>
<evidence type="ECO:0000256" key="3">
    <source>
        <dbReference type="ARBA" id="ARBA00022840"/>
    </source>
</evidence>
<dbReference type="Gene3D" id="3.50.7.10">
    <property type="entry name" value="GroEL"/>
    <property type="match status" value="1"/>
</dbReference>
<keyword evidence="9" id="KW-1185">Reference proteome</keyword>
<evidence type="ECO:0000256" key="5">
    <source>
        <dbReference type="ARBA" id="ARBA00023235"/>
    </source>
</evidence>
<dbReference type="Gene3D" id="3.30.260.10">
    <property type="entry name" value="TCP-1-like chaperonin intermediate domain"/>
    <property type="match status" value="1"/>
</dbReference>
<dbReference type="GeneID" id="95552662"/>
<evidence type="ECO:0000313" key="8">
    <source>
        <dbReference type="EMBL" id="SMF03223.1"/>
    </source>
</evidence>
<protein>
    <recommendedName>
        <fullName evidence="7">60 kDa chaperonin</fullName>
    </recommendedName>
</protein>
<dbReference type="InterPro" id="IPR001844">
    <property type="entry name" value="Cpn60/GroEL"/>
</dbReference>
<organism evidence="8 9">
    <name type="scientific">Trinickia caryophylli</name>
    <name type="common">Paraburkholderia caryophylli</name>
    <dbReference type="NCBI Taxonomy" id="28094"/>
    <lineage>
        <taxon>Bacteria</taxon>
        <taxon>Pseudomonadati</taxon>
        <taxon>Pseudomonadota</taxon>
        <taxon>Betaproteobacteria</taxon>
        <taxon>Burkholderiales</taxon>
        <taxon>Burkholderiaceae</taxon>
        <taxon>Trinickia</taxon>
    </lineage>
</organism>
<proteinExistence type="inferred from homology"/>
<evidence type="ECO:0000256" key="6">
    <source>
        <dbReference type="RuleBase" id="RU000418"/>
    </source>
</evidence>
<dbReference type="OrthoDB" id="8951089at2"/>
<accession>A0A1X7CUH8</accession>
<dbReference type="SUPFAM" id="SSF52029">
    <property type="entry name" value="GroEL apical domain-like"/>
    <property type="match status" value="1"/>
</dbReference>
<dbReference type="InterPro" id="IPR027409">
    <property type="entry name" value="GroEL-like_apical_dom_sf"/>
</dbReference>
<evidence type="ECO:0000256" key="2">
    <source>
        <dbReference type="ARBA" id="ARBA00022741"/>
    </source>
</evidence>
<dbReference type="GO" id="GO:0016853">
    <property type="term" value="F:isomerase activity"/>
    <property type="evidence" value="ECO:0007669"/>
    <property type="project" value="UniProtKB-KW"/>
</dbReference>
<dbReference type="RefSeq" id="WP_085224547.1">
    <property type="nucleotide sequence ID" value="NZ_BSQD01000002.1"/>
</dbReference>
<dbReference type="InterPro" id="IPR027410">
    <property type="entry name" value="TCP-1-like_intermed_sf"/>
</dbReference>
<keyword evidence="4" id="KW-0143">Chaperone</keyword>
<dbReference type="Proteomes" id="UP000192911">
    <property type="component" value="Unassembled WGS sequence"/>
</dbReference>
<reference evidence="9" key="1">
    <citation type="submission" date="2017-04" db="EMBL/GenBank/DDBJ databases">
        <authorList>
            <person name="Varghese N."/>
            <person name="Submissions S."/>
        </authorList>
    </citation>
    <scope>NUCLEOTIDE SEQUENCE [LARGE SCALE GENOMIC DNA]</scope>
    <source>
        <strain evidence="9">Ballard 720</strain>
    </source>
</reference>
<keyword evidence="3" id="KW-0067">ATP-binding</keyword>
<comment type="subunit">
    <text evidence="7">Forms a cylinder of 14 subunits composed of two heptameric rings stacked back-to-back. Interacts with the co-chaperonin GroES.</text>
</comment>
<dbReference type="Pfam" id="PF00118">
    <property type="entry name" value="Cpn60_TCP1"/>
    <property type="match status" value="1"/>
</dbReference>
<dbReference type="SUPFAM" id="SSF54849">
    <property type="entry name" value="GroEL-intermediate domain like"/>
    <property type="match status" value="1"/>
</dbReference>
<dbReference type="CDD" id="cd03344">
    <property type="entry name" value="GroEL"/>
    <property type="match status" value="1"/>
</dbReference>
<evidence type="ECO:0000256" key="4">
    <source>
        <dbReference type="ARBA" id="ARBA00023186"/>
    </source>
</evidence>
<dbReference type="InterPro" id="IPR002423">
    <property type="entry name" value="Cpn60/GroEL/TCP-1"/>
</dbReference>
<comment type="similarity">
    <text evidence="1 6">Belongs to the chaperonin (HSP60) family.</text>
</comment>
<keyword evidence="2" id="KW-0547">Nucleotide-binding</keyword>
<dbReference type="NCBIfam" id="NF009488">
    <property type="entry name" value="PRK12850.1"/>
    <property type="match status" value="1"/>
</dbReference>
<dbReference type="NCBIfam" id="NF009489">
    <property type="entry name" value="PRK12851.1"/>
    <property type="match status" value="1"/>
</dbReference>
<dbReference type="FunFam" id="3.50.7.10:FF:000001">
    <property type="entry name" value="60 kDa chaperonin"/>
    <property type="match status" value="1"/>
</dbReference>
<dbReference type="PROSITE" id="PS00296">
    <property type="entry name" value="CHAPERONINS_CPN60"/>
    <property type="match status" value="1"/>
</dbReference>
<dbReference type="PANTHER" id="PTHR45633">
    <property type="entry name" value="60 KDA HEAT SHOCK PROTEIN, MITOCHONDRIAL"/>
    <property type="match status" value="1"/>
</dbReference>
<evidence type="ECO:0000256" key="1">
    <source>
        <dbReference type="ARBA" id="ARBA00006607"/>
    </source>
</evidence>
<comment type="function">
    <text evidence="7">Together with its co-chaperonin GroES, plays an essential role in assisting protein folding. The GroEL-GroES system forms a nano-cage that allows encapsulation of the non-native substrate proteins and provides a physical environment optimized to promote and accelerate protein folding.</text>
</comment>
<dbReference type="InterPro" id="IPR018370">
    <property type="entry name" value="Chaperonin_Cpn60_CS"/>
</dbReference>
<dbReference type="STRING" id="28094.SAMN06295900_10214"/>